<keyword evidence="1" id="KW-0678">Repressor</keyword>
<dbReference type="InterPro" id="IPR050679">
    <property type="entry name" value="Bact_HTH_transcr_reg"/>
</dbReference>
<dbReference type="EMBL" id="CP009416">
    <property type="protein sequence ID" value="AJD92166.1"/>
    <property type="molecule type" value="Genomic_DNA"/>
</dbReference>
<gene>
    <name evidence="7" type="ORF">JMA_28490</name>
</gene>
<evidence type="ECO:0000313" key="8">
    <source>
        <dbReference type="Proteomes" id="UP000031449"/>
    </source>
</evidence>
<keyword evidence="4" id="KW-0804">Transcription</keyword>
<evidence type="ECO:0000256" key="1">
    <source>
        <dbReference type="ARBA" id="ARBA00022491"/>
    </source>
</evidence>
<dbReference type="GO" id="GO:0003677">
    <property type="term" value="F:DNA binding"/>
    <property type="evidence" value="ECO:0007669"/>
    <property type="project" value="UniProtKB-UniRule"/>
</dbReference>
<evidence type="ECO:0000256" key="3">
    <source>
        <dbReference type="ARBA" id="ARBA00023125"/>
    </source>
</evidence>
<dbReference type="InterPro" id="IPR036388">
    <property type="entry name" value="WH-like_DNA-bd_sf"/>
</dbReference>
<dbReference type="Proteomes" id="UP000031449">
    <property type="component" value="Chromosome"/>
</dbReference>
<dbReference type="AlphaFoldDB" id="A0A0B5APY4"/>
<protein>
    <recommendedName>
        <fullName evidence="5">Trehalose operon repressor</fullName>
    </recommendedName>
</protein>
<dbReference type="SUPFAM" id="SSF46785">
    <property type="entry name" value="Winged helix' DNA-binding domain"/>
    <property type="match status" value="1"/>
</dbReference>
<dbReference type="PRINTS" id="PR00035">
    <property type="entry name" value="HTHGNTR"/>
</dbReference>
<dbReference type="BioCyc" id="JESP1508404:G14D9-12130-MONOMER"/>
<dbReference type="InterPro" id="IPR028978">
    <property type="entry name" value="Chorismate_lyase_/UTRA_dom_sf"/>
</dbReference>
<keyword evidence="8" id="KW-1185">Reference proteome</keyword>
<dbReference type="InterPro" id="IPR012770">
    <property type="entry name" value="TreR"/>
</dbReference>
<organism evidence="7 8">
    <name type="scientific">Jeotgalibacillus malaysiensis</name>
    <dbReference type="NCBI Taxonomy" id="1508404"/>
    <lineage>
        <taxon>Bacteria</taxon>
        <taxon>Bacillati</taxon>
        <taxon>Bacillota</taxon>
        <taxon>Bacilli</taxon>
        <taxon>Bacillales</taxon>
        <taxon>Caryophanaceae</taxon>
        <taxon>Jeotgalibacillus</taxon>
    </lineage>
</organism>
<dbReference type="Pfam" id="PF07702">
    <property type="entry name" value="UTRA"/>
    <property type="match status" value="1"/>
</dbReference>
<dbReference type="KEGG" id="jeo:JMA_28490"/>
<dbReference type="Gene3D" id="1.10.10.10">
    <property type="entry name" value="Winged helix-like DNA-binding domain superfamily/Winged helix DNA-binding domain"/>
    <property type="match status" value="1"/>
</dbReference>
<dbReference type="GO" id="GO:0045892">
    <property type="term" value="P:negative regulation of DNA-templated transcription"/>
    <property type="evidence" value="ECO:0007669"/>
    <property type="project" value="TreeGrafter"/>
</dbReference>
<keyword evidence="3" id="KW-0238">DNA-binding</keyword>
<dbReference type="STRING" id="1508404.JMA_28490"/>
<evidence type="ECO:0000256" key="5">
    <source>
        <dbReference type="NCBIfam" id="TIGR02404"/>
    </source>
</evidence>
<dbReference type="SUPFAM" id="SSF64288">
    <property type="entry name" value="Chorismate lyase-like"/>
    <property type="match status" value="1"/>
</dbReference>
<dbReference type="GO" id="GO:0003700">
    <property type="term" value="F:DNA-binding transcription factor activity"/>
    <property type="evidence" value="ECO:0007669"/>
    <property type="project" value="UniProtKB-UniRule"/>
</dbReference>
<dbReference type="HOGENOM" id="CLU_063236_5_2_9"/>
<evidence type="ECO:0000259" key="6">
    <source>
        <dbReference type="PROSITE" id="PS50949"/>
    </source>
</evidence>
<accession>A0A0B5APY4</accession>
<evidence type="ECO:0000256" key="4">
    <source>
        <dbReference type="ARBA" id="ARBA00023163"/>
    </source>
</evidence>
<dbReference type="Gene3D" id="3.40.1410.10">
    <property type="entry name" value="Chorismate lyase-like"/>
    <property type="match status" value="1"/>
</dbReference>
<keyword evidence="2" id="KW-0805">Transcription regulation</keyword>
<dbReference type="PANTHER" id="PTHR44846">
    <property type="entry name" value="MANNOSYL-D-GLYCERATE TRANSPORT/METABOLISM SYSTEM REPRESSOR MNGR-RELATED"/>
    <property type="match status" value="1"/>
</dbReference>
<dbReference type="PROSITE" id="PS50949">
    <property type="entry name" value="HTH_GNTR"/>
    <property type="match status" value="1"/>
</dbReference>
<name>A0A0B5APY4_9BACL</name>
<dbReference type="CDD" id="cd07377">
    <property type="entry name" value="WHTH_GntR"/>
    <property type="match status" value="1"/>
</dbReference>
<dbReference type="InterPro" id="IPR000524">
    <property type="entry name" value="Tscrpt_reg_HTH_GntR"/>
</dbReference>
<evidence type="ECO:0000256" key="2">
    <source>
        <dbReference type="ARBA" id="ARBA00023015"/>
    </source>
</evidence>
<dbReference type="FunFam" id="3.40.1410.10:FF:000008">
    <property type="entry name" value="Transcriptional regulator, GntR family"/>
    <property type="match status" value="1"/>
</dbReference>
<dbReference type="InterPro" id="IPR011663">
    <property type="entry name" value="UTRA"/>
</dbReference>
<proteinExistence type="predicted"/>
<dbReference type="InterPro" id="IPR036390">
    <property type="entry name" value="WH_DNA-bd_sf"/>
</dbReference>
<sequence>MATTNKYMNIFQELSEEIKNGVFEPNSLLPSEHELCERFNTSRETIRKALTLLSQNGFIQKMQGKGSLVLDISKMTFPVTGLVSFKEIQQSLGRDIQTTVHKLELIEAEDWLSKQLECPEHALTWEVVRARTIQGERVILDKDWLLQTTVPSLTEEICADSIYAYLEGQLGLNISYAKKEITVEPATDEDRALLDLDGYSHIVLVKNFVHLEDTSIFQYTESRHRLDKFKFVDFARRRK</sequence>
<dbReference type="OrthoDB" id="9815017at2"/>
<dbReference type="Pfam" id="PF00392">
    <property type="entry name" value="GntR"/>
    <property type="match status" value="1"/>
</dbReference>
<dbReference type="PANTHER" id="PTHR44846:SF12">
    <property type="entry name" value="HTH-TYPE TRANSCRIPTIONAL REGULATOR TRER"/>
    <property type="match status" value="1"/>
</dbReference>
<dbReference type="NCBIfam" id="TIGR02404">
    <property type="entry name" value="trehalos_R_Bsub"/>
    <property type="match status" value="1"/>
</dbReference>
<reference evidence="7 8" key="1">
    <citation type="submission" date="2014-08" db="EMBL/GenBank/DDBJ databases">
        <title>Complete genome of a marine bacteria Jeotgalibacillus malaysiensis.</title>
        <authorList>
            <person name="Yaakop A.S."/>
            <person name="Chan K.-G."/>
            <person name="Goh K.M."/>
        </authorList>
    </citation>
    <scope>NUCLEOTIDE SEQUENCE [LARGE SCALE GENOMIC DNA]</scope>
    <source>
        <strain evidence="7 8">D5</strain>
    </source>
</reference>
<evidence type="ECO:0000313" key="7">
    <source>
        <dbReference type="EMBL" id="AJD92166.1"/>
    </source>
</evidence>
<feature type="domain" description="HTH gntR-type" evidence="6">
    <location>
        <begin position="4"/>
        <end position="72"/>
    </location>
</feature>
<dbReference type="SMART" id="SM00345">
    <property type="entry name" value="HTH_GNTR"/>
    <property type="match status" value="1"/>
</dbReference>
<dbReference type="SMART" id="SM00866">
    <property type="entry name" value="UTRA"/>
    <property type="match status" value="1"/>
</dbReference>